<evidence type="ECO:0000313" key="2">
    <source>
        <dbReference type="Proteomes" id="UP001149165"/>
    </source>
</evidence>
<reference evidence="1" key="2">
    <citation type="journal article" date="2023" name="IMA Fungus">
        <title>Comparative genomic study of the Penicillium genus elucidates a diverse pangenome and 15 lateral gene transfer events.</title>
        <authorList>
            <person name="Petersen C."/>
            <person name="Sorensen T."/>
            <person name="Nielsen M.R."/>
            <person name="Sondergaard T.E."/>
            <person name="Sorensen J.L."/>
            <person name="Fitzpatrick D.A."/>
            <person name="Frisvad J.C."/>
            <person name="Nielsen K.L."/>
        </authorList>
    </citation>
    <scope>NUCLEOTIDE SEQUENCE</scope>
    <source>
        <strain evidence="1">IBT 30069</strain>
    </source>
</reference>
<dbReference type="Proteomes" id="UP001149165">
    <property type="component" value="Unassembled WGS sequence"/>
</dbReference>
<keyword evidence="2" id="KW-1185">Reference proteome</keyword>
<protein>
    <submittedName>
        <fullName evidence="1">Uncharacterized protein</fullName>
    </submittedName>
</protein>
<reference evidence="1" key="1">
    <citation type="submission" date="2022-11" db="EMBL/GenBank/DDBJ databases">
        <authorList>
            <person name="Petersen C."/>
        </authorList>
    </citation>
    <scope>NUCLEOTIDE SEQUENCE</scope>
    <source>
        <strain evidence="1">IBT 30069</strain>
    </source>
</reference>
<dbReference type="OrthoDB" id="4232400at2759"/>
<name>A0A9W9KCZ5_9EURO</name>
<sequence length="176" mass="20011">MTMTQTDSNSIVTDQAWFGPDYTKLQSFVLWKRDMGSPPPLQVPVSGFGSVEVIVTDANPATEIHNHRLRLNRVLHCPQAICHVIGSPIWERQRFPDSGYRYLDLGDIRDAATRALHSEPLRGYQGVIAYSLEARSSFSSFPTTPEPLPIRMDDLHFRFSDLEMDKLMLLEISLHL</sequence>
<dbReference type="EMBL" id="JAPQKH010000004">
    <property type="protein sequence ID" value="KAJ5100487.1"/>
    <property type="molecule type" value="Genomic_DNA"/>
</dbReference>
<proteinExistence type="predicted"/>
<evidence type="ECO:0000313" key="1">
    <source>
        <dbReference type="EMBL" id="KAJ5100487.1"/>
    </source>
</evidence>
<accession>A0A9W9KCZ5</accession>
<dbReference type="AlphaFoldDB" id="A0A9W9KCZ5"/>
<gene>
    <name evidence="1" type="ORF">N7456_006539</name>
</gene>
<comment type="caution">
    <text evidence="1">The sequence shown here is derived from an EMBL/GenBank/DDBJ whole genome shotgun (WGS) entry which is preliminary data.</text>
</comment>
<organism evidence="1 2">
    <name type="scientific">Penicillium angulare</name>
    <dbReference type="NCBI Taxonomy" id="116970"/>
    <lineage>
        <taxon>Eukaryota</taxon>
        <taxon>Fungi</taxon>
        <taxon>Dikarya</taxon>
        <taxon>Ascomycota</taxon>
        <taxon>Pezizomycotina</taxon>
        <taxon>Eurotiomycetes</taxon>
        <taxon>Eurotiomycetidae</taxon>
        <taxon>Eurotiales</taxon>
        <taxon>Aspergillaceae</taxon>
        <taxon>Penicillium</taxon>
    </lineage>
</organism>